<name>A0AAU9L9Z2_9STRA</name>
<protein>
    <submittedName>
        <fullName evidence="1">Uncharacterized protein</fullName>
    </submittedName>
</protein>
<gene>
    <name evidence="1" type="ORF">PBS003_LOCUS8040</name>
</gene>
<evidence type="ECO:0000313" key="1">
    <source>
        <dbReference type="EMBL" id="CAH0481434.1"/>
    </source>
</evidence>
<evidence type="ECO:0000313" key="2">
    <source>
        <dbReference type="Proteomes" id="UP001160483"/>
    </source>
</evidence>
<comment type="caution">
    <text evidence="1">The sequence shown here is derived from an EMBL/GenBank/DDBJ whole genome shotgun (WGS) entry which is preliminary data.</text>
</comment>
<reference evidence="1" key="1">
    <citation type="submission" date="2021-11" db="EMBL/GenBank/DDBJ databases">
        <authorList>
            <person name="Islam A."/>
            <person name="Islam S."/>
            <person name="Flora M.S."/>
            <person name="Rahman M."/>
            <person name="Ziaur R.M."/>
            <person name="Epstein J.H."/>
            <person name="Hassan M."/>
            <person name="Klassen M."/>
            <person name="Woodard K."/>
            <person name="Webb A."/>
            <person name="Webby R.J."/>
            <person name="El Zowalaty M.E."/>
        </authorList>
    </citation>
    <scope>NUCLEOTIDE SEQUENCE</scope>
    <source>
        <strain evidence="1">Pbs3</strain>
    </source>
</reference>
<organism evidence="1 2">
    <name type="scientific">Peronospora belbahrii</name>
    <dbReference type="NCBI Taxonomy" id="622444"/>
    <lineage>
        <taxon>Eukaryota</taxon>
        <taxon>Sar</taxon>
        <taxon>Stramenopiles</taxon>
        <taxon>Oomycota</taxon>
        <taxon>Peronosporomycetes</taxon>
        <taxon>Peronosporales</taxon>
        <taxon>Peronosporaceae</taxon>
        <taxon>Peronospora</taxon>
    </lineage>
</organism>
<dbReference type="AlphaFoldDB" id="A0AAU9L9Z2"/>
<accession>A0AAU9L9Z2</accession>
<dbReference type="Proteomes" id="UP001160483">
    <property type="component" value="Unassembled WGS sequence"/>
</dbReference>
<dbReference type="EMBL" id="CAKKTJ010000328">
    <property type="protein sequence ID" value="CAH0481434.1"/>
    <property type="molecule type" value="Genomic_DNA"/>
</dbReference>
<sequence>MLQDLPQSCGEFRQRAACSMYQADLRSAPAVCAAPAPGVEKMLPSPSSHTAKLPRVFIMDQLVQPGSTTWFPPVPNFWDFHKLKTQLPQQSQETTSAQQSCQELETELCLQPLP</sequence>
<proteinExistence type="predicted"/>